<comment type="caution">
    <text evidence="2">The sequence shown here is derived from an EMBL/GenBank/DDBJ whole genome shotgun (WGS) entry which is preliminary data.</text>
</comment>
<name>A0A495XNK5_9PSEU</name>
<feature type="transmembrane region" description="Helical" evidence="1">
    <location>
        <begin position="97"/>
        <end position="116"/>
    </location>
</feature>
<keyword evidence="1" id="KW-0472">Membrane</keyword>
<gene>
    <name evidence="2" type="ORF">DFJ66_6567</name>
</gene>
<organism evidence="2 3">
    <name type="scientific">Saccharothrix variisporea</name>
    <dbReference type="NCBI Taxonomy" id="543527"/>
    <lineage>
        <taxon>Bacteria</taxon>
        <taxon>Bacillati</taxon>
        <taxon>Actinomycetota</taxon>
        <taxon>Actinomycetes</taxon>
        <taxon>Pseudonocardiales</taxon>
        <taxon>Pseudonocardiaceae</taxon>
        <taxon>Saccharothrix</taxon>
    </lineage>
</organism>
<dbReference type="RefSeq" id="WP_121226866.1">
    <property type="nucleotide sequence ID" value="NZ_JBIUBA010000031.1"/>
</dbReference>
<evidence type="ECO:0000256" key="1">
    <source>
        <dbReference type="SAM" id="Phobius"/>
    </source>
</evidence>
<protein>
    <submittedName>
        <fullName evidence="2">Uncharacterized protein</fullName>
    </submittedName>
</protein>
<evidence type="ECO:0000313" key="3">
    <source>
        <dbReference type="Proteomes" id="UP000272729"/>
    </source>
</evidence>
<reference evidence="2 3" key="1">
    <citation type="submission" date="2018-10" db="EMBL/GenBank/DDBJ databases">
        <title>Sequencing the genomes of 1000 actinobacteria strains.</title>
        <authorList>
            <person name="Klenk H.-P."/>
        </authorList>
    </citation>
    <scope>NUCLEOTIDE SEQUENCE [LARGE SCALE GENOMIC DNA]</scope>
    <source>
        <strain evidence="2 3">DSM 43911</strain>
    </source>
</reference>
<feature type="transmembrane region" description="Helical" evidence="1">
    <location>
        <begin position="63"/>
        <end position="85"/>
    </location>
</feature>
<dbReference type="EMBL" id="RBXR01000001">
    <property type="protein sequence ID" value="RKT73238.1"/>
    <property type="molecule type" value="Genomic_DNA"/>
</dbReference>
<dbReference type="AlphaFoldDB" id="A0A495XNK5"/>
<accession>A0A495XNK5</accession>
<sequence length="190" mass="20056">MAKNKSRKAAAAPPKPKNWFQRRSKAQQSALIVGGTFAAVGGHFLLWGAVIPAVGKVVGRIPVVSTVVGWLFAGAAFAAIGVLLINEKAPEDTRKRLKWVAGVWGAVALLCIPSGFANGVVLPTDYWAGVYAGAYGVVMVPLVFIAGALLLTLGAKVLKREKGPTETGFGWVLVAYSFLLLIWGSSLLRL</sequence>
<dbReference type="Proteomes" id="UP000272729">
    <property type="component" value="Unassembled WGS sequence"/>
</dbReference>
<evidence type="ECO:0000313" key="2">
    <source>
        <dbReference type="EMBL" id="RKT73238.1"/>
    </source>
</evidence>
<dbReference type="OrthoDB" id="3688510at2"/>
<feature type="transmembrane region" description="Helical" evidence="1">
    <location>
        <begin position="30"/>
        <end position="51"/>
    </location>
</feature>
<keyword evidence="1" id="KW-0812">Transmembrane</keyword>
<feature type="transmembrane region" description="Helical" evidence="1">
    <location>
        <begin position="128"/>
        <end position="155"/>
    </location>
</feature>
<keyword evidence="3" id="KW-1185">Reference proteome</keyword>
<feature type="transmembrane region" description="Helical" evidence="1">
    <location>
        <begin position="167"/>
        <end position="188"/>
    </location>
</feature>
<proteinExistence type="predicted"/>
<keyword evidence="1" id="KW-1133">Transmembrane helix</keyword>